<dbReference type="InterPro" id="IPR004360">
    <property type="entry name" value="Glyas_Fos-R_dOase_dom"/>
</dbReference>
<dbReference type="Gene3D" id="3.10.180.10">
    <property type="entry name" value="2,3-Dihydroxybiphenyl 1,2-Dioxygenase, domain 1"/>
    <property type="match status" value="1"/>
</dbReference>
<dbReference type="PANTHER" id="PTHR33993">
    <property type="entry name" value="GLYOXALASE-RELATED"/>
    <property type="match status" value="1"/>
</dbReference>
<dbReference type="Proteomes" id="UP000075583">
    <property type="component" value="Unassembled WGS sequence"/>
</dbReference>
<dbReference type="EMBL" id="LQZQ01000012">
    <property type="protein sequence ID" value="KYG77132.1"/>
    <property type="molecule type" value="Genomic_DNA"/>
</dbReference>
<keyword evidence="3" id="KW-1185">Reference proteome</keyword>
<dbReference type="OrthoDB" id="9799428at2"/>
<dbReference type="PROSITE" id="PS51819">
    <property type="entry name" value="VOC"/>
    <property type="match status" value="1"/>
</dbReference>
<protein>
    <submittedName>
        <fullName evidence="2">Glyoxalase</fullName>
    </submittedName>
</protein>
<evidence type="ECO:0000313" key="2">
    <source>
        <dbReference type="EMBL" id="KYG77132.1"/>
    </source>
</evidence>
<dbReference type="Pfam" id="PF00903">
    <property type="entry name" value="Glyoxalase"/>
    <property type="match status" value="1"/>
</dbReference>
<dbReference type="RefSeq" id="WP_062591239.1">
    <property type="nucleotide sequence ID" value="NZ_LQZQ01000012.1"/>
</dbReference>
<evidence type="ECO:0000313" key="3">
    <source>
        <dbReference type="Proteomes" id="UP000075583"/>
    </source>
</evidence>
<dbReference type="SUPFAM" id="SSF54593">
    <property type="entry name" value="Glyoxalase/Bleomycin resistance protein/Dihydroxybiphenyl dioxygenase"/>
    <property type="match status" value="1"/>
</dbReference>
<dbReference type="InterPro" id="IPR029068">
    <property type="entry name" value="Glyas_Bleomycin-R_OHBP_Dase"/>
</dbReference>
<reference evidence="2" key="1">
    <citation type="submission" date="2016-01" db="EMBL/GenBank/DDBJ databases">
        <title>Genome sequencing of Roseivirga ehrenbergii KMM 6017.</title>
        <authorList>
            <person name="Selvaratnam C."/>
            <person name="Thevarajoo S."/>
            <person name="Goh K.M."/>
            <person name="Ee R."/>
            <person name="Chan K.-G."/>
            <person name="Chong C.S."/>
        </authorList>
    </citation>
    <scope>NUCLEOTIDE SEQUENCE [LARGE SCALE GENOMIC DNA]</scope>
    <source>
        <strain evidence="2">KMM 6017</strain>
    </source>
</reference>
<gene>
    <name evidence="2" type="ORF">MB14_02550</name>
</gene>
<dbReference type="InterPro" id="IPR052164">
    <property type="entry name" value="Anthracycline_SecMetBiosynth"/>
</dbReference>
<comment type="caution">
    <text evidence="2">The sequence shown here is derived from an EMBL/GenBank/DDBJ whole genome shotgun (WGS) entry which is preliminary data.</text>
</comment>
<accession>A0A150XEL5</accession>
<evidence type="ECO:0000259" key="1">
    <source>
        <dbReference type="PROSITE" id="PS51819"/>
    </source>
</evidence>
<dbReference type="STRING" id="279360.MB14_02550"/>
<organism evidence="2 3">
    <name type="scientific">Roseivirga ehrenbergii (strain DSM 102268 / JCM 13514 / KCTC 12282 / NCIMB 14502 / KMM 6017)</name>
    <dbReference type="NCBI Taxonomy" id="279360"/>
    <lineage>
        <taxon>Bacteria</taxon>
        <taxon>Pseudomonadati</taxon>
        <taxon>Bacteroidota</taxon>
        <taxon>Cytophagia</taxon>
        <taxon>Cytophagales</taxon>
        <taxon>Roseivirgaceae</taxon>
        <taxon>Roseivirga</taxon>
    </lineage>
</organism>
<dbReference type="PANTHER" id="PTHR33993:SF5">
    <property type="entry name" value="GLYOXALASE"/>
    <property type="match status" value="1"/>
</dbReference>
<dbReference type="AlphaFoldDB" id="A0A150XEL5"/>
<sequence length="138" mass="15855">MEDSKNQTDNVDSTPKVTGIGGIFFYSDNPEETKEWYAKNLGIETNEWGSASFESRNLNKPDKVNSLQWKPFKKGDEHFSPSRKDFMINYQVQNIEALIIKLKENGVTIVDSMATYDFGKFIHILDAEGNKIELWEPN</sequence>
<dbReference type="InterPro" id="IPR037523">
    <property type="entry name" value="VOC_core"/>
</dbReference>
<proteinExistence type="predicted"/>
<name>A0A150XEL5_ROSEK</name>
<feature type="domain" description="VOC" evidence="1">
    <location>
        <begin position="19"/>
        <end position="137"/>
    </location>
</feature>